<dbReference type="InterPro" id="IPR018247">
    <property type="entry name" value="EF_Hand_1_Ca_BS"/>
</dbReference>
<evidence type="ECO:0000256" key="1">
    <source>
        <dbReference type="ARBA" id="ARBA00022837"/>
    </source>
</evidence>
<organism evidence="7 8">
    <name type="scientific">Polarella glacialis</name>
    <name type="common">Dinoflagellate</name>
    <dbReference type="NCBI Taxonomy" id="89957"/>
    <lineage>
        <taxon>Eukaryota</taxon>
        <taxon>Sar</taxon>
        <taxon>Alveolata</taxon>
        <taxon>Dinophyceae</taxon>
        <taxon>Suessiales</taxon>
        <taxon>Suessiaceae</taxon>
        <taxon>Polarella</taxon>
    </lineage>
</organism>
<feature type="transmembrane region" description="Helical" evidence="4">
    <location>
        <begin position="482"/>
        <end position="501"/>
    </location>
</feature>
<protein>
    <recommendedName>
        <fullName evidence="9">Protein phosphatase 1 regulatory subunit 21</fullName>
    </recommendedName>
</protein>
<dbReference type="InterPro" id="IPR040024">
    <property type="entry name" value="PPP1R21"/>
</dbReference>
<feature type="transmembrane region" description="Helical" evidence="4">
    <location>
        <begin position="508"/>
        <end position="526"/>
    </location>
</feature>
<keyword evidence="4" id="KW-1133">Transmembrane helix</keyword>
<feature type="transmembrane region" description="Helical" evidence="4">
    <location>
        <begin position="546"/>
        <end position="572"/>
    </location>
</feature>
<dbReference type="EMBL" id="CAJNNV010008866">
    <property type="protein sequence ID" value="CAE8596737.1"/>
    <property type="molecule type" value="Genomic_DNA"/>
</dbReference>
<dbReference type="SMART" id="SM01254">
    <property type="entry name" value="KLRAQ"/>
    <property type="match status" value="1"/>
</dbReference>
<dbReference type="InterPro" id="IPR019343">
    <property type="entry name" value="PPP1R21_N"/>
</dbReference>
<dbReference type="SMART" id="SM00271">
    <property type="entry name" value="DnaJ"/>
    <property type="match status" value="1"/>
</dbReference>
<evidence type="ECO:0000313" key="7">
    <source>
        <dbReference type="EMBL" id="CAE8596737.1"/>
    </source>
</evidence>
<reference evidence="7" key="1">
    <citation type="submission" date="2021-02" db="EMBL/GenBank/DDBJ databases">
        <authorList>
            <person name="Dougan E. K."/>
            <person name="Rhodes N."/>
            <person name="Thang M."/>
            <person name="Chan C."/>
        </authorList>
    </citation>
    <scope>NUCLEOTIDE SEQUENCE</scope>
</reference>
<dbReference type="GO" id="GO:0005509">
    <property type="term" value="F:calcium ion binding"/>
    <property type="evidence" value="ECO:0007669"/>
    <property type="project" value="InterPro"/>
</dbReference>
<feature type="region of interest" description="Disordered" evidence="3">
    <location>
        <begin position="91"/>
        <end position="112"/>
    </location>
</feature>
<feature type="coiled-coil region" evidence="2">
    <location>
        <begin position="16"/>
        <end position="71"/>
    </location>
</feature>
<keyword evidence="1" id="KW-0106">Calcium</keyword>
<keyword evidence="4" id="KW-0472">Membrane</keyword>
<evidence type="ECO:0000259" key="6">
    <source>
        <dbReference type="PROSITE" id="PS50222"/>
    </source>
</evidence>
<dbReference type="CDD" id="cd06257">
    <property type="entry name" value="DnaJ"/>
    <property type="match status" value="1"/>
</dbReference>
<dbReference type="Pfam" id="PF10205">
    <property type="entry name" value="KLRAQ"/>
    <property type="match status" value="1"/>
</dbReference>
<dbReference type="InterPro" id="IPR001623">
    <property type="entry name" value="DnaJ_domain"/>
</dbReference>
<dbReference type="PROSITE" id="PS00018">
    <property type="entry name" value="EF_HAND_1"/>
    <property type="match status" value="1"/>
</dbReference>
<dbReference type="InterPro" id="IPR036869">
    <property type="entry name" value="J_dom_sf"/>
</dbReference>
<feature type="region of interest" description="Disordered" evidence="3">
    <location>
        <begin position="157"/>
        <end position="200"/>
    </location>
</feature>
<name>A0A813ECB6_POLGL</name>
<evidence type="ECO:0000259" key="5">
    <source>
        <dbReference type="PROSITE" id="PS50076"/>
    </source>
</evidence>
<dbReference type="PROSITE" id="PS50076">
    <property type="entry name" value="DNAJ_2"/>
    <property type="match status" value="1"/>
</dbReference>
<dbReference type="SUPFAM" id="SSF47473">
    <property type="entry name" value="EF-hand"/>
    <property type="match status" value="1"/>
</dbReference>
<dbReference type="GO" id="GO:0016020">
    <property type="term" value="C:membrane"/>
    <property type="evidence" value="ECO:0007669"/>
    <property type="project" value="TreeGrafter"/>
</dbReference>
<keyword evidence="8" id="KW-1185">Reference proteome</keyword>
<proteinExistence type="predicted"/>
<feature type="domain" description="EF-hand" evidence="6">
    <location>
        <begin position="648"/>
        <end position="675"/>
    </location>
</feature>
<feature type="domain" description="EF-hand" evidence="6">
    <location>
        <begin position="603"/>
        <end position="638"/>
    </location>
</feature>
<comment type="caution">
    <text evidence="7">The sequence shown here is derived from an EMBL/GenBank/DDBJ whole genome shotgun (WGS) entry which is preliminary data.</text>
</comment>
<dbReference type="Pfam" id="PF00226">
    <property type="entry name" value="DnaJ"/>
    <property type="match status" value="1"/>
</dbReference>
<dbReference type="AlphaFoldDB" id="A0A813ECB6"/>
<dbReference type="PANTHER" id="PTHR21448:SF0">
    <property type="entry name" value="PROTEIN PHOSPHATASE 1 REGULATORY SUBUNIT 21"/>
    <property type="match status" value="1"/>
</dbReference>
<dbReference type="CDD" id="cd00051">
    <property type="entry name" value="EFh"/>
    <property type="match status" value="1"/>
</dbReference>
<dbReference type="PANTHER" id="PTHR21448">
    <property type="entry name" value="SMOOTH MUSCLE MYOSIN HEAVY CHAIN-RELATED"/>
    <property type="match status" value="1"/>
</dbReference>
<dbReference type="PROSITE" id="PS50222">
    <property type="entry name" value="EF_HAND_2"/>
    <property type="match status" value="2"/>
</dbReference>
<gene>
    <name evidence="7" type="ORF">PGLA1383_LOCUS15198</name>
</gene>
<dbReference type="InterPro" id="IPR002048">
    <property type="entry name" value="EF_hand_dom"/>
</dbReference>
<dbReference type="SUPFAM" id="SSF46565">
    <property type="entry name" value="Chaperone J-domain"/>
    <property type="match status" value="1"/>
</dbReference>
<feature type="non-terminal residue" evidence="7">
    <location>
        <position position="751"/>
    </location>
</feature>
<dbReference type="InterPro" id="IPR011992">
    <property type="entry name" value="EF-hand-dom_pair"/>
</dbReference>
<evidence type="ECO:0000313" key="8">
    <source>
        <dbReference type="Proteomes" id="UP000654075"/>
    </source>
</evidence>
<evidence type="ECO:0008006" key="9">
    <source>
        <dbReference type="Google" id="ProtNLM"/>
    </source>
</evidence>
<evidence type="ECO:0000256" key="3">
    <source>
        <dbReference type="SAM" id="MobiDB-lite"/>
    </source>
</evidence>
<sequence>FRAMEGKVPTLDADKLEKLKEKYDKLKQANAVLKKGLLDKQEDCSRQDQKLKEKEATLRQQMEEIDHLQFQNGRMSKQLGALTAQVEEQRSKQQSSWSVGGLITGKQQQEDVQRAENELRVLRDELMMKIQENEDLHMRVYEAQKQHDDEAQNLRDAAAGSGQELERSSSELETRRREVERLSGENRDMAQRISSLDGQVSASATLSESLRSSLDSERHQARTTVDVLQSRLSRWVPFDDTKFESWNSWSLGVTQGRIALRREEVLHQLHSAVSEVCKQTSGALQMWPGVLNSSSDEESATRLRIRTRMADTTQRLAALIGEAVPEIVRALCTSRVALDANQSTFRRRSTELLREHRRWVTYQSLLLLHEGQSTFAGRSSQEEAELLAVLACCVVASLADDANKGLGNANNNNKLCGEPSLKPSGAVLLQVNTGLLPVSTGQTRAFGEQVVQTGAEDIFDMRLHVTTLHAVRLAIEQNWCPVLLGLLVFMSCCGSTLVGCIGHQATGLLNVACTAGILFYMLRSGIYQKWWDGTGELGFTTRVLSIWAFTMFCFWGCFCCCAGFGIGAGYVIKNSMVKKIRVAYEEKEAALTGPRKEYYQSAAFTELCNELFDKADVDKDGVLDMRELRDIIVEASGSEEVAQETPLFFEAFDSNGDSSVERVEFKEMMKFFSVLRLEFEKQGITKRIEQHYEILQLRQTASPAEVKKSFHKLALCWHPDKRTDVPQAVASADMREVQDAYEAVCEHLKPK</sequence>
<feature type="domain" description="J" evidence="5">
    <location>
        <begin position="690"/>
        <end position="751"/>
    </location>
</feature>
<keyword evidence="4" id="KW-0812">Transmembrane</keyword>
<dbReference type="Gene3D" id="1.10.287.110">
    <property type="entry name" value="DnaJ domain"/>
    <property type="match status" value="1"/>
</dbReference>
<accession>A0A813ECB6</accession>
<keyword evidence="2" id="KW-0175">Coiled coil</keyword>
<evidence type="ECO:0000256" key="2">
    <source>
        <dbReference type="SAM" id="Coils"/>
    </source>
</evidence>
<dbReference type="GO" id="GO:0005769">
    <property type="term" value="C:early endosome"/>
    <property type="evidence" value="ECO:0007669"/>
    <property type="project" value="TreeGrafter"/>
</dbReference>
<dbReference type="Gene3D" id="1.10.238.10">
    <property type="entry name" value="EF-hand"/>
    <property type="match status" value="1"/>
</dbReference>
<dbReference type="OrthoDB" id="442203at2759"/>
<dbReference type="PRINTS" id="PR00625">
    <property type="entry name" value="JDOMAIN"/>
</dbReference>
<feature type="compositionally biased region" description="Basic and acidic residues" evidence="3">
    <location>
        <begin position="164"/>
        <end position="190"/>
    </location>
</feature>
<dbReference type="Pfam" id="PF13499">
    <property type="entry name" value="EF-hand_7"/>
    <property type="match status" value="1"/>
</dbReference>
<dbReference type="Proteomes" id="UP000654075">
    <property type="component" value="Unassembled WGS sequence"/>
</dbReference>
<evidence type="ECO:0000256" key="4">
    <source>
        <dbReference type="SAM" id="Phobius"/>
    </source>
</evidence>